<evidence type="ECO:0000256" key="5">
    <source>
        <dbReference type="ARBA" id="ARBA00022989"/>
    </source>
</evidence>
<evidence type="ECO:0000313" key="10">
    <source>
        <dbReference type="EMBL" id="KUJ82706.1"/>
    </source>
</evidence>
<dbReference type="InterPro" id="IPR003593">
    <property type="entry name" value="AAA+_ATPase"/>
</dbReference>
<dbReference type="GO" id="GO:0030256">
    <property type="term" value="C:type I protein secretion system complex"/>
    <property type="evidence" value="ECO:0007669"/>
    <property type="project" value="InterPro"/>
</dbReference>
<keyword evidence="5 7" id="KW-1133">Transmembrane helix</keyword>
<dbReference type="PANTHER" id="PTHR24221">
    <property type="entry name" value="ATP-BINDING CASSETTE SUB-FAMILY B"/>
    <property type="match status" value="1"/>
</dbReference>
<organism evidence="10 11">
    <name type="scientific">Ruegeria marisrubri</name>
    <dbReference type="NCBI Taxonomy" id="1685379"/>
    <lineage>
        <taxon>Bacteria</taxon>
        <taxon>Pseudomonadati</taxon>
        <taxon>Pseudomonadota</taxon>
        <taxon>Alphaproteobacteria</taxon>
        <taxon>Rhodobacterales</taxon>
        <taxon>Roseobacteraceae</taxon>
        <taxon>Ruegeria</taxon>
    </lineage>
</organism>
<dbReference type="GO" id="GO:0140359">
    <property type="term" value="F:ABC-type transporter activity"/>
    <property type="evidence" value="ECO:0007669"/>
    <property type="project" value="InterPro"/>
</dbReference>
<reference evidence="10 11" key="1">
    <citation type="submission" date="2015-12" db="EMBL/GenBank/DDBJ databases">
        <authorList>
            <person name="Shamseldin A."/>
            <person name="Moawad H."/>
            <person name="Abd El-Rahim W.M."/>
            <person name="Sadowsky M.J."/>
        </authorList>
    </citation>
    <scope>NUCLEOTIDE SEQUENCE [LARGE SCALE GENOMIC DNA]</scope>
    <source>
        <strain evidence="10 11">ZGT118</strain>
    </source>
</reference>
<dbReference type="SUPFAM" id="SSF52540">
    <property type="entry name" value="P-loop containing nucleoside triphosphate hydrolases"/>
    <property type="match status" value="1"/>
</dbReference>
<proteinExistence type="predicted"/>
<feature type="domain" description="ABC transmembrane type-1" evidence="9">
    <location>
        <begin position="25"/>
        <end position="298"/>
    </location>
</feature>
<dbReference type="InterPro" id="IPR010128">
    <property type="entry name" value="ATPase_T1SS_PrtD-like"/>
</dbReference>
<dbReference type="InterPro" id="IPR003439">
    <property type="entry name" value="ABC_transporter-like_ATP-bd"/>
</dbReference>
<dbReference type="Proteomes" id="UP000053791">
    <property type="component" value="Unassembled WGS sequence"/>
</dbReference>
<dbReference type="InterPro" id="IPR011527">
    <property type="entry name" value="ABC1_TM_dom"/>
</dbReference>
<evidence type="ECO:0000313" key="11">
    <source>
        <dbReference type="Proteomes" id="UP000053791"/>
    </source>
</evidence>
<accession>A0A0X3U7M0</accession>
<dbReference type="Gene3D" id="1.20.1560.10">
    <property type="entry name" value="ABC transporter type 1, transmembrane domain"/>
    <property type="match status" value="1"/>
</dbReference>
<dbReference type="Gene3D" id="3.40.50.300">
    <property type="entry name" value="P-loop containing nucleotide triphosphate hydrolases"/>
    <property type="match status" value="1"/>
</dbReference>
<dbReference type="GO" id="GO:0016887">
    <property type="term" value="F:ATP hydrolysis activity"/>
    <property type="evidence" value="ECO:0007669"/>
    <property type="project" value="InterPro"/>
</dbReference>
<evidence type="ECO:0000256" key="1">
    <source>
        <dbReference type="ARBA" id="ARBA00004651"/>
    </source>
</evidence>
<dbReference type="InterPro" id="IPR017871">
    <property type="entry name" value="ABC_transporter-like_CS"/>
</dbReference>
<dbReference type="PANTHER" id="PTHR24221:SF248">
    <property type="entry name" value="ABC TRANSPORTER TRANSMEMBRANE REGION"/>
    <property type="match status" value="1"/>
</dbReference>
<dbReference type="OrthoDB" id="9808328at2"/>
<keyword evidence="4" id="KW-0067">ATP-binding</keyword>
<protein>
    <recommendedName>
        <fullName evidence="12">Peptidase</fullName>
    </recommendedName>
</protein>
<name>A0A0X3U7M0_9RHOB</name>
<dbReference type="CDD" id="cd18586">
    <property type="entry name" value="ABC_6TM_PrtD_like"/>
    <property type="match status" value="1"/>
</dbReference>
<evidence type="ECO:0000256" key="3">
    <source>
        <dbReference type="ARBA" id="ARBA00022741"/>
    </source>
</evidence>
<keyword evidence="3" id="KW-0547">Nucleotide-binding</keyword>
<gene>
    <name evidence="10" type="ORF">AVO45_18840</name>
</gene>
<dbReference type="NCBIfam" id="TIGR01842">
    <property type="entry name" value="type_I_sec_PrtD"/>
    <property type="match status" value="1"/>
</dbReference>
<evidence type="ECO:0008006" key="12">
    <source>
        <dbReference type="Google" id="ProtNLM"/>
    </source>
</evidence>
<dbReference type="InterPro" id="IPR047957">
    <property type="entry name" value="ABC_AprD-like_6TM"/>
</dbReference>
<dbReference type="AlphaFoldDB" id="A0A0X3U7M0"/>
<dbReference type="Pfam" id="PF00005">
    <property type="entry name" value="ABC_tran"/>
    <property type="match status" value="1"/>
</dbReference>
<dbReference type="GO" id="GO:0005886">
    <property type="term" value="C:plasma membrane"/>
    <property type="evidence" value="ECO:0007669"/>
    <property type="project" value="UniProtKB-SubCell"/>
</dbReference>
<dbReference type="InterPro" id="IPR027417">
    <property type="entry name" value="P-loop_NTPase"/>
</dbReference>
<feature type="transmembrane region" description="Helical" evidence="7">
    <location>
        <begin position="56"/>
        <end position="76"/>
    </location>
</feature>
<dbReference type="STRING" id="1685379.AVO45_18840"/>
<dbReference type="RefSeq" id="WP_068345334.1">
    <property type="nucleotide sequence ID" value="NZ_LQBQ01000009.1"/>
</dbReference>
<dbReference type="PROSITE" id="PS00211">
    <property type="entry name" value="ABC_TRANSPORTER_1"/>
    <property type="match status" value="1"/>
</dbReference>
<comment type="subcellular location">
    <subcellularLocation>
        <location evidence="1">Cell membrane</location>
        <topology evidence="1">Multi-pass membrane protein</topology>
    </subcellularLocation>
</comment>
<sequence length="577" mass="62722">MTSDEMTQTPYGRALRALRGSFVQAGLFSAAINLLMLTGPIYMLQIYDRVLASGSVPTLLGLFLIVVVLYAFMGIYEFIRSRLLSRAAYRFDEMTGELAFRQLLENNNKNGKGGNALRDLEIIRGFLSGPAIRGLFDAPWIPIFLVAVFIIHPWLGYLTLAGAGVVVALALINQWATRDALARAMQLDGMERAFVGQSLRNAETVQALGMREAVSKRWRAAHQAGLAESQKGGDRSDIFSAGSRVFRLLLQSILLTGGAYLALDQQISAGMIVGASILAGRALAPVDQVIGQWRSIGRAFEAHKRLAEVFAAMPASKPRVSLPEPTGAVQLTGVTKLMPGGMRRDRSYILDKVSFELEPGDVLGVIGNSAAGKSSLARMLVGVWQPDAGEVRLDGATLDQWEPDTLGRHIGYLPQHVEMLPGTIAENISRFDPNAKEEDIFKAARSAGVHDLILGLPDGYATKVGYAGQPLSGGQIQRIGLARAIYRMPKLVVLDEPNAHLDTQGDQSLTETIRFLREAGSTVVVMAHRPSVLVETSKVLILHQGKVAKFGRREEIFRMAMQSVPSQPTPVETRKVG</sequence>
<evidence type="ECO:0000259" key="8">
    <source>
        <dbReference type="PROSITE" id="PS50893"/>
    </source>
</evidence>
<evidence type="ECO:0000256" key="7">
    <source>
        <dbReference type="SAM" id="Phobius"/>
    </source>
</evidence>
<feature type="transmembrane region" description="Helical" evidence="7">
    <location>
        <begin position="21"/>
        <end position="44"/>
    </location>
</feature>
<dbReference type="InterPro" id="IPR036640">
    <property type="entry name" value="ABC1_TM_sf"/>
</dbReference>
<feature type="transmembrane region" description="Helical" evidence="7">
    <location>
        <begin position="157"/>
        <end position="176"/>
    </location>
</feature>
<dbReference type="PROSITE" id="PS50893">
    <property type="entry name" value="ABC_TRANSPORTER_2"/>
    <property type="match status" value="1"/>
</dbReference>
<dbReference type="GO" id="GO:0034040">
    <property type="term" value="F:ATPase-coupled lipid transmembrane transporter activity"/>
    <property type="evidence" value="ECO:0007669"/>
    <property type="project" value="TreeGrafter"/>
</dbReference>
<dbReference type="GO" id="GO:0005524">
    <property type="term" value="F:ATP binding"/>
    <property type="evidence" value="ECO:0007669"/>
    <property type="project" value="UniProtKB-KW"/>
</dbReference>
<keyword evidence="11" id="KW-1185">Reference proteome</keyword>
<dbReference type="Pfam" id="PF00664">
    <property type="entry name" value="ABC_membrane"/>
    <property type="match status" value="1"/>
</dbReference>
<evidence type="ECO:0000256" key="4">
    <source>
        <dbReference type="ARBA" id="ARBA00022840"/>
    </source>
</evidence>
<dbReference type="InterPro" id="IPR039421">
    <property type="entry name" value="Type_1_exporter"/>
</dbReference>
<evidence type="ECO:0000256" key="6">
    <source>
        <dbReference type="ARBA" id="ARBA00023136"/>
    </source>
</evidence>
<evidence type="ECO:0000259" key="9">
    <source>
        <dbReference type="PROSITE" id="PS50929"/>
    </source>
</evidence>
<dbReference type="GO" id="GO:0030253">
    <property type="term" value="P:protein secretion by the type I secretion system"/>
    <property type="evidence" value="ECO:0007669"/>
    <property type="project" value="InterPro"/>
</dbReference>
<evidence type="ECO:0000256" key="2">
    <source>
        <dbReference type="ARBA" id="ARBA00022692"/>
    </source>
</evidence>
<keyword evidence="2 7" id="KW-0812">Transmembrane</keyword>
<comment type="caution">
    <text evidence="10">The sequence shown here is derived from an EMBL/GenBank/DDBJ whole genome shotgun (WGS) entry which is preliminary data.</text>
</comment>
<dbReference type="EMBL" id="LQBQ01000009">
    <property type="protein sequence ID" value="KUJ82706.1"/>
    <property type="molecule type" value="Genomic_DNA"/>
</dbReference>
<dbReference type="SMART" id="SM00382">
    <property type="entry name" value="AAA"/>
    <property type="match status" value="1"/>
</dbReference>
<keyword evidence="6 7" id="KW-0472">Membrane</keyword>
<dbReference type="SUPFAM" id="SSF90123">
    <property type="entry name" value="ABC transporter transmembrane region"/>
    <property type="match status" value="1"/>
</dbReference>
<feature type="domain" description="ABC transporter" evidence="8">
    <location>
        <begin position="329"/>
        <end position="569"/>
    </location>
</feature>
<dbReference type="PROSITE" id="PS50929">
    <property type="entry name" value="ABC_TM1F"/>
    <property type="match status" value="1"/>
</dbReference>